<dbReference type="PANTHER" id="PTHR16155:SF19">
    <property type="entry name" value="DED DOMAIN-CONTAINING PROTEIN"/>
    <property type="match status" value="1"/>
</dbReference>
<feature type="compositionally biased region" description="Basic and acidic residues" evidence="1">
    <location>
        <begin position="66"/>
        <end position="84"/>
    </location>
</feature>
<accession>A0A9D4EQF1</accession>
<feature type="compositionally biased region" description="Basic and acidic residues" evidence="1">
    <location>
        <begin position="14"/>
        <end position="29"/>
    </location>
</feature>
<reference evidence="2" key="1">
    <citation type="journal article" date="2019" name="bioRxiv">
        <title>The Genome of the Zebra Mussel, Dreissena polymorpha: A Resource for Invasive Species Research.</title>
        <authorList>
            <person name="McCartney M.A."/>
            <person name="Auch B."/>
            <person name="Kono T."/>
            <person name="Mallez S."/>
            <person name="Zhang Y."/>
            <person name="Obille A."/>
            <person name="Becker A."/>
            <person name="Abrahante J.E."/>
            <person name="Garbe J."/>
            <person name="Badalamenti J.P."/>
            <person name="Herman A."/>
            <person name="Mangelson H."/>
            <person name="Liachko I."/>
            <person name="Sullivan S."/>
            <person name="Sone E.D."/>
            <person name="Koren S."/>
            <person name="Silverstein K.A.T."/>
            <person name="Beckman K.B."/>
            <person name="Gohl D.M."/>
        </authorList>
    </citation>
    <scope>NUCLEOTIDE SEQUENCE</scope>
    <source>
        <strain evidence="2">Duluth1</strain>
        <tissue evidence="2">Whole animal</tissue>
    </source>
</reference>
<dbReference type="OrthoDB" id="2337140at2759"/>
<evidence type="ECO:0000313" key="3">
    <source>
        <dbReference type="Proteomes" id="UP000828390"/>
    </source>
</evidence>
<organism evidence="2 3">
    <name type="scientific">Dreissena polymorpha</name>
    <name type="common">Zebra mussel</name>
    <name type="synonym">Mytilus polymorpha</name>
    <dbReference type="NCBI Taxonomy" id="45954"/>
    <lineage>
        <taxon>Eukaryota</taxon>
        <taxon>Metazoa</taxon>
        <taxon>Spiralia</taxon>
        <taxon>Lophotrochozoa</taxon>
        <taxon>Mollusca</taxon>
        <taxon>Bivalvia</taxon>
        <taxon>Autobranchia</taxon>
        <taxon>Heteroconchia</taxon>
        <taxon>Euheterodonta</taxon>
        <taxon>Imparidentia</taxon>
        <taxon>Neoheterodontei</taxon>
        <taxon>Myida</taxon>
        <taxon>Dreissenoidea</taxon>
        <taxon>Dreissenidae</taxon>
        <taxon>Dreissena</taxon>
    </lineage>
</organism>
<evidence type="ECO:0000256" key="1">
    <source>
        <dbReference type="SAM" id="MobiDB-lite"/>
    </source>
</evidence>
<evidence type="ECO:0008006" key="4">
    <source>
        <dbReference type="Google" id="ProtNLM"/>
    </source>
</evidence>
<gene>
    <name evidence="2" type="ORF">DPMN_160540</name>
</gene>
<feature type="region of interest" description="Disordered" evidence="1">
    <location>
        <begin position="1"/>
        <end position="88"/>
    </location>
</feature>
<comment type="caution">
    <text evidence="2">The sequence shown here is derived from an EMBL/GenBank/DDBJ whole genome shotgun (WGS) entry which is preliminary data.</text>
</comment>
<feature type="compositionally biased region" description="Basic residues" evidence="1">
    <location>
        <begin position="1"/>
        <end position="13"/>
    </location>
</feature>
<sequence length="1450" mass="166301">MGQKKRKQKQRQKAKAETGEQLSETKDEPSSSLLGETGQSSVETAQPSVETEQSSVELSGIGQRDGQTDRELPSETKHKTEKRNLSGPGDMAGPACVYNHGALNSVNLFPGAKLVNHGSISLPSVCADEMRKLETCLAADIETSTIYIRHTVEDTEKELKACNQDCTNEVLSTMKKTTESVNSEIQLTETNLAANIEKSKIDIMTSVEGTEMALKDCIYDCSTGVVSTMKKHTESVNSDIKSTLQEIRHSLKSGAVLPSVDNIAPSRMLVMNSFRDRMKQFKSGHGFILLTDEIEFVQNIDCLGFVNWLAVFDFDKRGWETGLLSRIKDRLQQNAYLNHVCWQDTKFSILDDKVTWISLMGISNRPDTVLDNDFNKWKRKVKANLTQQMNQIKKFSELCTPLTVLVIWPLSATKYGHIRVVIETMTETLDDIDVVVAVPSNHPNPDESNLSLLKEYYTIIPIDLQDVCKVIMTQCSPKAHNSPTICKLPTSDGFNCPIITIDDAKWLHEDLAVLYLDSYEDYSIEQLEKEEKMFYKGGTLSWAARYAGRSTHADIERDNHKRILNYIKSRHIHVCKSGIIKLYHNPGSGGTTLAQRIVWDLKEETPCVHVKHRLGSSVPDICNKMKHLHDKTHLPILALFDGEDDQRVESILQTLQRESVCIIVLYIQRYWPYIHFNEENTRNNCQTFFLQNHVSCQEAKLLERQHRKDQSLSREQERSLSKVISKCLTDKVSLFEFGLAVHSYNYNGLSKYVADYLKLDRNKNQLQSWHKALSYLSLVYFFGQSSLPCRLFADLPGMEHIYCIDDFPMEMHGIVVSDTNDRKPNMVRISHYLVAKEILNQLLPFPKQTKEDISPYLSVDAKRNLEKISVEFIVFARRSTAEHSSSMAHIMTKTFITRNNKQVGETEVMESKKKRPQLSPLIEQASSKPPFTERFNIYQKLTEYFPKVAQFKAHLGRLFSICRPEQEDCAEKHLCTALEESLAETRDLVEDEISNSKKIELMHIYHMYGSMIKRKLSKYTGIAHGESKRVEDFDNVSKLLITDIQRACSYFTDCRKVTPLGSEQCFYYVSEIHVRLMFCEFVNTNSGYQNVLEFLDKKDNEAADFIRDSCIVMDELFLECFSVIEPEHMDDSIGNCQEWYSTLFQRIPGYFIPNIADGVQSRRLEIARIKMKYSQPKKYGVLELITNANDIQQIAKRYEMNIEEYETQENPSVTKVQMNMDYMEWMYIIRHKHYNTPVGIEHVLQKVELWHENVRSPQSLFYLFVLKSLLGFGLESNGSHVLLIEAKKLRDKVLKYSRHVAKPKYPREWLGLPRDDIRRLYPGLRFFGQIEGRDITSDEHLEIRKGTILPPNDKLSSGNIDLDLGPNNRFSVSVFFIPARTENLKGPLNKGVRVEFVLGFSLSHGYEAFNVKRISTVECPVCKIAIEKRSSDKQVKCQKCGRIFKVGRVS</sequence>
<dbReference type="Proteomes" id="UP000828390">
    <property type="component" value="Unassembled WGS sequence"/>
</dbReference>
<evidence type="ECO:0000313" key="2">
    <source>
        <dbReference type="EMBL" id="KAH3782621.1"/>
    </source>
</evidence>
<feature type="compositionally biased region" description="Polar residues" evidence="1">
    <location>
        <begin position="30"/>
        <end position="57"/>
    </location>
</feature>
<dbReference type="PANTHER" id="PTHR16155">
    <property type="entry name" value="DED DOMAIN-CONTAINING PROTEIN"/>
    <property type="match status" value="1"/>
</dbReference>
<protein>
    <recommendedName>
        <fullName evidence="4">Sterile alpha motif domain-containing protein 9-like</fullName>
    </recommendedName>
</protein>
<reference evidence="2" key="2">
    <citation type="submission" date="2020-11" db="EMBL/GenBank/DDBJ databases">
        <authorList>
            <person name="McCartney M.A."/>
            <person name="Auch B."/>
            <person name="Kono T."/>
            <person name="Mallez S."/>
            <person name="Becker A."/>
            <person name="Gohl D.M."/>
            <person name="Silverstein K.A.T."/>
            <person name="Koren S."/>
            <person name="Bechman K.B."/>
            <person name="Herman A."/>
            <person name="Abrahante J.E."/>
            <person name="Garbe J."/>
        </authorList>
    </citation>
    <scope>NUCLEOTIDE SEQUENCE</scope>
    <source>
        <strain evidence="2">Duluth1</strain>
        <tissue evidence="2">Whole animal</tissue>
    </source>
</reference>
<name>A0A9D4EQF1_DREPO</name>
<dbReference type="EMBL" id="JAIWYP010000008">
    <property type="protein sequence ID" value="KAH3782621.1"/>
    <property type="molecule type" value="Genomic_DNA"/>
</dbReference>
<keyword evidence="3" id="KW-1185">Reference proteome</keyword>
<dbReference type="GO" id="GO:0005737">
    <property type="term" value="C:cytoplasm"/>
    <property type="evidence" value="ECO:0007669"/>
    <property type="project" value="TreeGrafter"/>
</dbReference>
<proteinExistence type="predicted"/>